<protein>
    <recommendedName>
        <fullName evidence="3">XRE family transcriptional regulator</fullName>
    </recommendedName>
</protein>
<dbReference type="RefSeq" id="WP_094537422.1">
    <property type="nucleotide sequence ID" value="NZ_NGPL01000084.1"/>
</dbReference>
<comment type="caution">
    <text evidence="1">The sequence shown here is derived from an EMBL/GenBank/DDBJ whole genome shotgun (WGS) entry which is preliminary data.</text>
</comment>
<name>A0A256SIT5_LIMRT</name>
<evidence type="ECO:0000313" key="1">
    <source>
        <dbReference type="EMBL" id="OYS66606.1"/>
    </source>
</evidence>
<accession>A0A256SIT5</accession>
<dbReference type="EMBL" id="NGPL01000084">
    <property type="protein sequence ID" value="OYS66606.1"/>
    <property type="molecule type" value="Genomic_DNA"/>
</dbReference>
<dbReference type="Proteomes" id="UP000215747">
    <property type="component" value="Unassembled WGS sequence"/>
</dbReference>
<gene>
    <name evidence="1" type="ORF">CBF96_09915</name>
</gene>
<organism evidence="1 2">
    <name type="scientific">Limosilactobacillus reuteri</name>
    <name type="common">Lactobacillus reuteri</name>
    <dbReference type="NCBI Taxonomy" id="1598"/>
    <lineage>
        <taxon>Bacteria</taxon>
        <taxon>Bacillati</taxon>
        <taxon>Bacillota</taxon>
        <taxon>Bacilli</taxon>
        <taxon>Lactobacillales</taxon>
        <taxon>Lactobacillaceae</taxon>
        <taxon>Limosilactobacillus</taxon>
    </lineage>
</organism>
<dbReference type="AlphaFoldDB" id="A0A256SIT5"/>
<sequence length="69" mass="8133">MVKEKAEPYFGLMIEMKKQKKTQAYLARLINVDRSTFNQKLNRTDGKDFYYSEAQLIAKNLHIQVSDFS</sequence>
<evidence type="ECO:0000313" key="2">
    <source>
        <dbReference type="Proteomes" id="UP000215747"/>
    </source>
</evidence>
<proteinExistence type="predicted"/>
<reference evidence="2" key="1">
    <citation type="submission" date="2017-05" db="EMBL/GenBank/DDBJ databases">
        <authorList>
            <person name="Lin X.B."/>
            <person name="Stothard P."/>
            <person name="Tasseva G."/>
            <person name="Walter J."/>
        </authorList>
    </citation>
    <scope>NUCLEOTIDE SEQUENCE [LARGE SCALE GENOMIC DNA]</scope>
    <source>
        <strain evidence="2">114h</strain>
    </source>
</reference>
<reference evidence="1 2" key="2">
    <citation type="submission" date="2017-09" db="EMBL/GenBank/DDBJ databases">
        <title>Tripartite evolution among Lactobacillus johnsonii, Lactobacillus taiwanensis, Lactobacillus reuteri and their rodent host.</title>
        <authorList>
            <person name="Wang T."/>
            <person name="Knowles S."/>
            <person name="Cheng C."/>
        </authorList>
    </citation>
    <scope>NUCLEOTIDE SEQUENCE [LARGE SCALE GENOMIC DNA]</scope>
    <source>
        <strain evidence="1 2">114h</strain>
    </source>
</reference>
<evidence type="ECO:0008006" key="3">
    <source>
        <dbReference type="Google" id="ProtNLM"/>
    </source>
</evidence>